<protein>
    <submittedName>
        <fullName evidence="1">Nucleotidyl transferase of uncharacterized function (DUF1814)</fullName>
    </submittedName>
</protein>
<dbReference type="Pfam" id="PF08843">
    <property type="entry name" value="AbiEii"/>
    <property type="match status" value="1"/>
</dbReference>
<dbReference type="InterPro" id="IPR014942">
    <property type="entry name" value="AbiEii"/>
</dbReference>
<accession>A0A378PV53</accession>
<evidence type="ECO:0000313" key="1">
    <source>
        <dbReference type="EMBL" id="STY91813.1"/>
    </source>
</evidence>
<proteinExistence type="predicted"/>
<reference evidence="1 2" key="1">
    <citation type="submission" date="2018-06" db="EMBL/GenBank/DDBJ databases">
        <authorList>
            <consortium name="Pathogen Informatics"/>
            <person name="Doyle S."/>
        </authorList>
    </citation>
    <scope>NUCLEOTIDE SEQUENCE [LARGE SCALE GENOMIC DNA]</scope>
    <source>
        <strain evidence="1 2">NCTC10571</strain>
    </source>
</reference>
<evidence type="ECO:0000313" key="2">
    <source>
        <dbReference type="Proteomes" id="UP000255234"/>
    </source>
</evidence>
<dbReference type="AlphaFoldDB" id="A0A378PV53"/>
<dbReference type="Gene3D" id="3.10.450.620">
    <property type="entry name" value="JHP933, nucleotidyltransferase-like core domain"/>
    <property type="match status" value="1"/>
</dbReference>
<name>A0A378PV53_9FIRM</name>
<dbReference type="Proteomes" id="UP000255234">
    <property type="component" value="Unassembled WGS sequence"/>
</dbReference>
<dbReference type="GO" id="GO:0016740">
    <property type="term" value="F:transferase activity"/>
    <property type="evidence" value="ECO:0007669"/>
    <property type="project" value="UniProtKB-KW"/>
</dbReference>
<gene>
    <name evidence="1" type="ORF">NCTC10571_02634</name>
</gene>
<dbReference type="RefSeq" id="WP_181805770.1">
    <property type="nucleotide sequence ID" value="NZ_UGPP01000003.1"/>
</dbReference>
<keyword evidence="1" id="KW-0808">Transferase</keyword>
<organism evidence="1 2">
    <name type="scientific">Megamonas hypermegale</name>
    <dbReference type="NCBI Taxonomy" id="158847"/>
    <lineage>
        <taxon>Bacteria</taxon>
        <taxon>Bacillati</taxon>
        <taxon>Bacillota</taxon>
        <taxon>Negativicutes</taxon>
        <taxon>Selenomonadales</taxon>
        <taxon>Selenomonadaceae</taxon>
        <taxon>Megamonas</taxon>
    </lineage>
</organism>
<sequence length="292" mass="34353">MDLEKFNQFKRWAIIALFSDDDFAERFVLKGGTALEILKLTTRSSIDIDVSMEDDFTEDELNSIEKRLEDAFNDVYKPHGYTIFDFKFKEKPKSQSPERAKFWGGYNIEFKIYKTANIGSLDISSLRRSAEIVSGNGGRKFSIDISKYEYCTNYEERNLDGYIISIYTPAMIVCEKIRALCQQLPEYFINDGKHKKPRPRDFYDIYTIMKTTKLNFDQIDVDIFKEMFELKKVDFSLLDIILSKEYYDFTKGDLLSLINTLDLEERENFDFDICYDYVVDGIKLIKTKIMDN</sequence>
<dbReference type="EMBL" id="UGPP01000003">
    <property type="protein sequence ID" value="STY91813.1"/>
    <property type="molecule type" value="Genomic_DNA"/>
</dbReference>